<dbReference type="KEGG" id="acp:A2cp1_4205"/>
<dbReference type="RefSeq" id="WP_015935233.1">
    <property type="nucleotide sequence ID" value="NC_011891.1"/>
</dbReference>
<protein>
    <submittedName>
        <fullName evidence="1">Uncharacterized protein</fullName>
    </submittedName>
</protein>
<accession>B8JAM3</accession>
<evidence type="ECO:0000313" key="2">
    <source>
        <dbReference type="Proteomes" id="UP000007089"/>
    </source>
</evidence>
<dbReference type="EMBL" id="CP001359">
    <property type="protein sequence ID" value="ACL67522.1"/>
    <property type="molecule type" value="Genomic_DNA"/>
</dbReference>
<dbReference type="Proteomes" id="UP000007089">
    <property type="component" value="Chromosome"/>
</dbReference>
<evidence type="ECO:0000313" key="1">
    <source>
        <dbReference type="EMBL" id="ACL67522.1"/>
    </source>
</evidence>
<proteinExistence type="predicted"/>
<dbReference type="AlphaFoldDB" id="B8JAM3"/>
<gene>
    <name evidence="1" type="ordered locus">A2cp1_4205</name>
</gene>
<name>B8JAM3_ANAD2</name>
<dbReference type="HOGENOM" id="CLU_1755040_0_0_7"/>
<organism evidence="1 2">
    <name type="scientific">Anaeromyxobacter dehalogenans (strain ATCC BAA-258 / DSM 21875 / 2CP-1)</name>
    <dbReference type="NCBI Taxonomy" id="455488"/>
    <lineage>
        <taxon>Bacteria</taxon>
        <taxon>Pseudomonadati</taxon>
        <taxon>Myxococcota</taxon>
        <taxon>Myxococcia</taxon>
        <taxon>Myxococcales</taxon>
        <taxon>Cystobacterineae</taxon>
        <taxon>Anaeromyxobacteraceae</taxon>
        <taxon>Anaeromyxobacter</taxon>
    </lineage>
</organism>
<keyword evidence="2" id="KW-1185">Reference proteome</keyword>
<sequence>MRDRRWDFLYDRQRQPVKAYLLERFAEELARELTAWPPPELQWESEAERARWGHGAAERPRDDVVRLALELARLDLVREYDEVERRREQEAHRLQTPSEQAALHLLVRLVTEACLDLKERAEGAHLTRADLATVPDLLERRLFRVTL</sequence>
<reference evidence="1" key="1">
    <citation type="submission" date="2009-01" db="EMBL/GenBank/DDBJ databases">
        <title>Complete sequence of Anaeromyxobacter dehalogenans 2CP-1.</title>
        <authorList>
            <consortium name="US DOE Joint Genome Institute"/>
            <person name="Lucas S."/>
            <person name="Copeland A."/>
            <person name="Lapidus A."/>
            <person name="Glavina del Rio T."/>
            <person name="Dalin E."/>
            <person name="Tice H."/>
            <person name="Bruce D."/>
            <person name="Goodwin L."/>
            <person name="Pitluck S."/>
            <person name="Saunders E."/>
            <person name="Brettin T."/>
            <person name="Detter J.C."/>
            <person name="Han C."/>
            <person name="Larimer F."/>
            <person name="Land M."/>
            <person name="Hauser L."/>
            <person name="Kyrpides N."/>
            <person name="Ovchinnikova G."/>
            <person name="Beliaev A.S."/>
            <person name="Richardson P."/>
        </authorList>
    </citation>
    <scope>NUCLEOTIDE SEQUENCE</scope>
    <source>
        <strain evidence="1">2CP-1</strain>
    </source>
</reference>